<keyword evidence="1" id="KW-1003">Cell membrane</keyword>
<evidence type="ECO:0000313" key="8">
    <source>
        <dbReference type="Proteomes" id="UP000604730"/>
    </source>
</evidence>
<dbReference type="PROSITE" id="PS51257">
    <property type="entry name" value="PROKAR_LIPOPROTEIN"/>
    <property type="match status" value="1"/>
</dbReference>
<sequence length="443" mass="49765">MKKKTLLCLSLIFCVLLSTTSCSRNVARPIVDEAEIELWTYPVGDWGNEETVTKLINDFTASHPEIKVKVKYLFYNTGDREIEEAIRYGRTPDIVLEGPERLVANWGARGLMVDLSDMYTDASKDIYDNVTYACRSNDGKYYEYPLCVVTHCMAINKRIFAEANALQYVNLTNHSWTTENFFKAVNAIYNSGHDDVLSIYCASQSGDQGTRAFVTNLYDGSFTDKTHRQYTINSANNIKALTELTSCNGINIDPQLDSLGENARFRQSELAMSICWNPSMQLDSSVSTDSKVNTDDEIIPMKFPSPNGISKLSSGIWGFGIFNNKDENKIRAAKIFIDYMANDPSGVRKAVKASRAFPVHKELKGLYDNTDIGEKMHMFLTDFMPSMGDYYQVTPGWTKVRSLWSSALQAIARGNDIKKVLTKCNTDANAVAKDVNLQIDDLH</sequence>
<accession>A0ABS1IWW7</accession>
<name>A0ABS1IWW7_9FIRM</name>
<dbReference type="PANTHER" id="PTHR43649">
    <property type="entry name" value="ARABINOSE-BINDING PROTEIN-RELATED"/>
    <property type="match status" value="1"/>
</dbReference>
<dbReference type="EMBL" id="JAEPRJ010000001">
    <property type="protein sequence ID" value="MBK5896392.1"/>
    <property type="molecule type" value="Genomic_DNA"/>
</dbReference>
<keyword evidence="3" id="KW-0472">Membrane</keyword>
<evidence type="ECO:0000256" key="5">
    <source>
        <dbReference type="ARBA" id="ARBA00023288"/>
    </source>
</evidence>
<keyword evidence="8" id="KW-1185">Reference proteome</keyword>
<dbReference type="InterPro" id="IPR006059">
    <property type="entry name" value="SBP"/>
</dbReference>
<gene>
    <name evidence="7" type="ORF">JJN12_01135</name>
</gene>
<keyword evidence="2 6" id="KW-0732">Signal</keyword>
<evidence type="ECO:0000256" key="2">
    <source>
        <dbReference type="ARBA" id="ARBA00022729"/>
    </source>
</evidence>
<organism evidence="7 8">
    <name type="scientific">Catonella massiliensis</name>
    <dbReference type="NCBI Taxonomy" id="2799636"/>
    <lineage>
        <taxon>Bacteria</taxon>
        <taxon>Bacillati</taxon>
        <taxon>Bacillota</taxon>
        <taxon>Clostridia</taxon>
        <taxon>Lachnospirales</taxon>
        <taxon>Lachnospiraceae</taxon>
        <taxon>Catonella</taxon>
    </lineage>
</organism>
<keyword evidence="5" id="KW-0449">Lipoprotein</keyword>
<dbReference type="Proteomes" id="UP000604730">
    <property type="component" value="Unassembled WGS sequence"/>
</dbReference>
<dbReference type="Gene3D" id="3.40.190.10">
    <property type="entry name" value="Periplasmic binding protein-like II"/>
    <property type="match status" value="1"/>
</dbReference>
<feature type="chain" id="PRO_5046502189" evidence="6">
    <location>
        <begin position="24"/>
        <end position="443"/>
    </location>
</feature>
<dbReference type="SUPFAM" id="SSF53850">
    <property type="entry name" value="Periplasmic binding protein-like II"/>
    <property type="match status" value="1"/>
</dbReference>
<proteinExistence type="predicted"/>
<evidence type="ECO:0000313" key="7">
    <source>
        <dbReference type="EMBL" id="MBK5896392.1"/>
    </source>
</evidence>
<feature type="signal peptide" evidence="6">
    <location>
        <begin position="1"/>
        <end position="23"/>
    </location>
</feature>
<dbReference type="InterPro" id="IPR050490">
    <property type="entry name" value="Bact_solute-bd_prot1"/>
</dbReference>
<evidence type="ECO:0000256" key="3">
    <source>
        <dbReference type="ARBA" id="ARBA00023136"/>
    </source>
</evidence>
<evidence type="ECO:0000256" key="1">
    <source>
        <dbReference type="ARBA" id="ARBA00022475"/>
    </source>
</evidence>
<dbReference type="RefSeq" id="WP_208427966.1">
    <property type="nucleotide sequence ID" value="NZ_JAEPRJ010000001.1"/>
</dbReference>
<protein>
    <submittedName>
        <fullName evidence="7">Carbohydrate ABC transporter substrate-binding protein</fullName>
    </submittedName>
</protein>
<dbReference type="PANTHER" id="PTHR43649:SF33">
    <property type="entry name" value="POLYGALACTURONAN_RHAMNOGALACTURONAN-BINDING PROTEIN YTCQ"/>
    <property type="match status" value="1"/>
</dbReference>
<comment type="caution">
    <text evidence="7">The sequence shown here is derived from an EMBL/GenBank/DDBJ whole genome shotgun (WGS) entry which is preliminary data.</text>
</comment>
<keyword evidence="4" id="KW-0564">Palmitate</keyword>
<reference evidence="7 8" key="1">
    <citation type="submission" date="2021-01" db="EMBL/GenBank/DDBJ databases">
        <title>Isolation and description of Catonella massiliensis sp. nov., a novel Catonella species, isolated from a stable periodontitis subject.</title>
        <authorList>
            <person name="Antezack A."/>
            <person name="Boxberger M."/>
            <person name="La Scola B."/>
            <person name="Monnet-Corti V."/>
        </authorList>
    </citation>
    <scope>NUCLEOTIDE SEQUENCE [LARGE SCALE GENOMIC DNA]</scope>
    <source>
        <strain evidence="7 8">Marseille-Q4567</strain>
    </source>
</reference>
<evidence type="ECO:0000256" key="6">
    <source>
        <dbReference type="SAM" id="SignalP"/>
    </source>
</evidence>
<evidence type="ECO:0000256" key="4">
    <source>
        <dbReference type="ARBA" id="ARBA00023139"/>
    </source>
</evidence>
<dbReference type="Pfam" id="PF01547">
    <property type="entry name" value="SBP_bac_1"/>
    <property type="match status" value="1"/>
</dbReference>